<dbReference type="HOGENOM" id="CLU_099018_0_0_4"/>
<protein>
    <recommendedName>
        <fullName evidence="10">Flagellar protein FliL</fullName>
    </recommendedName>
</protein>
<dbReference type="GO" id="GO:0006935">
    <property type="term" value="P:chemotaxis"/>
    <property type="evidence" value="ECO:0007669"/>
    <property type="project" value="UniProtKB-KW"/>
</dbReference>
<organism evidence="11 12">
    <name type="scientific">Methylovorus glucosotrophus (strain SIP3-4)</name>
    <dbReference type="NCBI Taxonomy" id="582744"/>
    <lineage>
        <taxon>Bacteria</taxon>
        <taxon>Pseudomonadati</taxon>
        <taxon>Pseudomonadota</taxon>
        <taxon>Betaproteobacteria</taxon>
        <taxon>Nitrosomonadales</taxon>
        <taxon>Methylophilaceae</taxon>
        <taxon>Methylovorus</taxon>
    </lineage>
</organism>
<keyword evidence="11" id="KW-0966">Cell projection</keyword>
<dbReference type="PANTHER" id="PTHR35091">
    <property type="entry name" value="FLAGELLAR PROTEIN FLIL"/>
    <property type="match status" value="1"/>
</dbReference>
<evidence type="ECO:0000256" key="7">
    <source>
        <dbReference type="ARBA" id="ARBA00022779"/>
    </source>
</evidence>
<dbReference type="Pfam" id="PF03748">
    <property type="entry name" value="FliL"/>
    <property type="match status" value="1"/>
</dbReference>
<gene>
    <name evidence="11" type="ordered locus">Msip34_0762</name>
</gene>
<accession>C6XAS8</accession>
<keyword evidence="6 10" id="KW-0812">Transmembrane</keyword>
<reference evidence="12" key="1">
    <citation type="submission" date="2009-07" db="EMBL/GenBank/DDBJ databases">
        <title>Complete sequence of chromosome of Methylovorus sp. SIP3-4.</title>
        <authorList>
            <person name="Lucas S."/>
            <person name="Copeland A."/>
            <person name="Lapidus A."/>
            <person name="Glavina del Rio T."/>
            <person name="Tice H."/>
            <person name="Bruce D."/>
            <person name="Goodwin L."/>
            <person name="Pitluck S."/>
            <person name="Clum A."/>
            <person name="Larimer F."/>
            <person name="Land M."/>
            <person name="Hauser L."/>
            <person name="Kyrpides N."/>
            <person name="Mikhailova N."/>
            <person name="Kayluzhnaya M."/>
            <person name="Chistoserdova L."/>
        </authorList>
    </citation>
    <scope>NUCLEOTIDE SEQUENCE [LARGE SCALE GENOMIC DNA]</scope>
    <source>
        <strain evidence="12">SIP3-4</strain>
    </source>
</reference>
<keyword evidence="9 10" id="KW-0472">Membrane</keyword>
<keyword evidence="4" id="KW-1003">Cell membrane</keyword>
<evidence type="ECO:0000256" key="1">
    <source>
        <dbReference type="ARBA" id="ARBA00002254"/>
    </source>
</evidence>
<dbReference type="AlphaFoldDB" id="C6XAS8"/>
<evidence type="ECO:0000256" key="5">
    <source>
        <dbReference type="ARBA" id="ARBA00022500"/>
    </source>
</evidence>
<evidence type="ECO:0000256" key="6">
    <source>
        <dbReference type="ARBA" id="ARBA00022692"/>
    </source>
</evidence>
<dbReference type="Proteomes" id="UP000002743">
    <property type="component" value="Chromosome"/>
</dbReference>
<keyword evidence="11" id="KW-0282">Flagellum</keyword>
<keyword evidence="12" id="KW-1185">Reference proteome</keyword>
<dbReference type="GO" id="GO:0071978">
    <property type="term" value="P:bacterial-type flagellum-dependent swarming motility"/>
    <property type="evidence" value="ECO:0007669"/>
    <property type="project" value="TreeGrafter"/>
</dbReference>
<comment type="similarity">
    <text evidence="3 10">Belongs to the FliL family.</text>
</comment>
<dbReference type="GO" id="GO:0005886">
    <property type="term" value="C:plasma membrane"/>
    <property type="evidence" value="ECO:0007669"/>
    <property type="project" value="UniProtKB-SubCell"/>
</dbReference>
<dbReference type="OrthoDB" id="5297029at2"/>
<dbReference type="RefSeq" id="WP_013441594.1">
    <property type="nucleotide sequence ID" value="NC_012969.1"/>
</dbReference>
<dbReference type="NCBIfam" id="NF005435">
    <property type="entry name" value="PRK07021.1"/>
    <property type="match status" value="1"/>
</dbReference>
<evidence type="ECO:0000256" key="9">
    <source>
        <dbReference type="ARBA" id="ARBA00023136"/>
    </source>
</evidence>
<evidence type="ECO:0000313" key="12">
    <source>
        <dbReference type="Proteomes" id="UP000002743"/>
    </source>
</evidence>
<feature type="transmembrane region" description="Helical" evidence="10">
    <location>
        <begin position="23"/>
        <end position="46"/>
    </location>
</feature>
<name>C6XAS8_METGS</name>
<dbReference type="PANTHER" id="PTHR35091:SF2">
    <property type="entry name" value="FLAGELLAR PROTEIN FLIL"/>
    <property type="match status" value="1"/>
</dbReference>
<evidence type="ECO:0000256" key="4">
    <source>
        <dbReference type="ARBA" id="ARBA00022475"/>
    </source>
</evidence>
<keyword evidence="10" id="KW-0997">Cell inner membrane</keyword>
<evidence type="ECO:0000256" key="8">
    <source>
        <dbReference type="ARBA" id="ARBA00022989"/>
    </source>
</evidence>
<keyword evidence="7 10" id="KW-0283">Flagellar rotation</keyword>
<dbReference type="InterPro" id="IPR005503">
    <property type="entry name" value="FliL"/>
</dbReference>
<reference evidence="11 12" key="2">
    <citation type="journal article" date="2011" name="J. Bacteriol.">
        <title>Genomes of three methylotrophs from a single niche uncover genetic and metabolic divergence of Methylophilaceae.</title>
        <authorList>
            <person name="Lapidus A."/>
            <person name="Clum A."/>
            <person name="Labutti K."/>
            <person name="Kaluzhnaya M.G."/>
            <person name="Lim S."/>
            <person name="Beck D.A."/>
            <person name="Glavina Del Rio T."/>
            <person name="Nolan M."/>
            <person name="Mavromatis K."/>
            <person name="Huntemann M."/>
            <person name="Lucas S."/>
            <person name="Lidstrom M.E."/>
            <person name="Ivanova N."/>
            <person name="Chistoserdova L."/>
        </authorList>
    </citation>
    <scope>NUCLEOTIDE SEQUENCE [LARGE SCALE GENOMIC DNA]</scope>
    <source>
        <strain evidence="11 12">SIP3-4</strain>
    </source>
</reference>
<dbReference type="GO" id="GO:0009425">
    <property type="term" value="C:bacterial-type flagellum basal body"/>
    <property type="evidence" value="ECO:0007669"/>
    <property type="project" value="InterPro"/>
</dbReference>
<sequence>MAKDPKAAAPAEEAPAAGSKKKLIMIIVIALLVLGGGGGAAAWFFLHKPAKEEHKVEEKHEEAPKPPVFVSLETFTVNLQPDPESQFLQVDLTLKVADAEQAEIVKLHMPEIRNRLLMLLSSKKPSEVTSIEGKKALSDEIVAQVKQPFSAGEKPLEVSGVFFTSFVVQ</sequence>
<keyword evidence="11" id="KW-0969">Cilium</keyword>
<dbReference type="KEGG" id="mei:Msip34_0762"/>
<dbReference type="STRING" id="582744.Msip34_0762"/>
<evidence type="ECO:0000256" key="3">
    <source>
        <dbReference type="ARBA" id="ARBA00008281"/>
    </source>
</evidence>
<evidence type="ECO:0000256" key="10">
    <source>
        <dbReference type="RuleBase" id="RU364125"/>
    </source>
</evidence>
<keyword evidence="5 10" id="KW-0145">Chemotaxis</keyword>
<comment type="function">
    <text evidence="1 10">Controls the rotational direction of flagella during chemotaxis.</text>
</comment>
<dbReference type="eggNOG" id="COG1580">
    <property type="taxonomic scope" value="Bacteria"/>
</dbReference>
<evidence type="ECO:0000313" key="11">
    <source>
        <dbReference type="EMBL" id="ACT50010.1"/>
    </source>
</evidence>
<keyword evidence="8 10" id="KW-1133">Transmembrane helix</keyword>
<evidence type="ECO:0000256" key="2">
    <source>
        <dbReference type="ARBA" id="ARBA00004162"/>
    </source>
</evidence>
<proteinExistence type="inferred from homology"/>
<comment type="subcellular location">
    <subcellularLocation>
        <location evidence="10">Cell inner membrane</location>
    </subcellularLocation>
    <subcellularLocation>
        <location evidence="2">Cell membrane</location>
        <topology evidence="2">Single-pass membrane protein</topology>
    </subcellularLocation>
</comment>
<dbReference type="EMBL" id="CP001674">
    <property type="protein sequence ID" value="ACT50010.1"/>
    <property type="molecule type" value="Genomic_DNA"/>
</dbReference>